<evidence type="ECO:0000313" key="1">
    <source>
        <dbReference type="EMBL" id="KAG5640692.1"/>
    </source>
</evidence>
<dbReference type="AlphaFoldDB" id="A0A9P7G557"/>
<gene>
    <name evidence="1" type="ORF">DXG03_007494</name>
</gene>
<reference evidence="1" key="1">
    <citation type="submission" date="2020-07" db="EMBL/GenBank/DDBJ databases">
        <authorList>
            <person name="Nieuwenhuis M."/>
            <person name="Van De Peppel L.J.J."/>
        </authorList>
    </citation>
    <scope>NUCLEOTIDE SEQUENCE</scope>
    <source>
        <strain evidence="1">AP01</strain>
        <tissue evidence="1">Mycelium</tissue>
    </source>
</reference>
<accession>A0A9P7G557</accession>
<reference evidence="1" key="2">
    <citation type="submission" date="2021-10" db="EMBL/GenBank/DDBJ databases">
        <title>Phylogenomics reveals ancestral predisposition of the termite-cultivated fungus Termitomyces towards a domesticated lifestyle.</title>
        <authorList>
            <person name="Auxier B."/>
            <person name="Grum-Grzhimaylo A."/>
            <person name="Cardenas M.E."/>
            <person name="Lodge J.D."/>
            <person name="Laessoe T."/>
            <person name="Pedersen O."/>
            <person name="Smith M.E."/>
            <person name="Kuyper T.W."/>
            <person name="Franco-Molano E.A."/>
            <person name="Baroni T.J."/>
            <person name="Aanen D.K."/>
        </authorList>
    </citation>
    <scope>NUCLEOTIDE SEQUENCE</scope>
    <source>
        <strain evidence="1">AP01</strain>
        <tissue evidence="1">Mycelium</tissue>
    </source>
</reference>
<protein>
    <submittedName>
        <fullName evidence="1">Uncharacterized protein</fullName>
    </submittedName>
</protein>
<evidence type="ECO:0000313" key="2">
    <source>
        <dbReference type="Proteomes" id="UP000775547"/>
    </source>
</evidence>
<sequence length="225" mass="25680">MAPASHFALHTRAIGWALMQMQEGHGANYVGHIVQEGITQFTSWEDFQDSFAWEFHEVDVEVTASLTLESEAYNQHKCDIDLYVDSFQSLYQKVGYPDGHHLVMKFQCDLSKKLSDRLRNISTGHPDDTQAESWMTVACKQAFIIKTETNFAHSWSPVKTTKQAPTFASGQILKGHYKQDCPFCHDLHFMDNKEKDKLTMQLLAWQDMLAAKSQATASHDLDTYI</sequence>
<dbReference type="EMBL" id="JABCKV010000557">
    <property type="protein sequence ID" value="KAG5640692.1"/>
    <property type="molecule type" value="Genomic_DNA"/>
</dbReference>
<name>A0A9P7G557_9AGAR</name>
<organism evidence="1 2">
    <name type="scientific">Asterophora parasitica</name>
    <dbReference type="NCBI Taxonomy" id="117018"/>
    <lineage>
        <taxon>Eukaryota</taxon>
        <taxon>Fungi</taxon>
        <taxon>Dikarya</taxon>
        <taxon>Basidiomycota</taxon>
        <taxon>Agaricomycotina</taxon>
        <taxon>Agaricomycetes</taxon>
        <taxon>Agaricomycetidae</taxon>
        <taxon>Agaricales</taxon>
        <taxon>Tricholomatineae</taxon>
        <taxon>Lyophyllaceae</taxon>
        <taxon>Asterophora</taxon>
    </lineage>
</organism>
<dbReference type="Proteomes" id="UP000775547">
    <property type="component" value="Unassembled WGS sequence"/>
</dbReference>
<comment type="caution">
    <text evidence="1">The sequence shown here is derived from an EMBL/GenBank/DDBJ whole genome shotgun (WGS) entry which is preliminary data.</text>
</comment>
<proteinExistence type="predicted"/>
<keyword evidence="2" id="KW-1185">Reference proteome</keyword>